<dbReference type="InterPro" id="IPR036890">
    <property type="entry name" value="HATPase_C_sf"/>
</dbReference>
<dbReference type="Proteomes" id="UP000199323">
    <property type="component" value="Unassembled WGS sequence"/>
</dbReference>
<feature type="domain" description="Histidine kinase/HSP90-like ATPase" evidence="2">
    <location>
        <begin position="17"/>
        <end position="127"/>
    </location>
</feature>
<dbReference type="AlphaFoldDB" id="A0A1I2JBM4"/>
<evidence type="ECO:0000313" key="4">
    <source>
        <dbReference type="Proteomes" id="UP000199323"/>
    </source>
</evidence>
<dbReference type="InterPro" id="IPR050267">
    <property type="entry name" value="Anti-sigma-factor_SerPK"/>
</dbReference>
<keyword evidence="3" id="KW-0808">Transferase</keyword>
<organism evidence="3 4">
    <name type="scientific">Actinacidiphila alni</name>
    <dbReference type="NCBI Taxonomy" id="380248"/>
    <lineage>
        <taxon>Bacteria</taxon>
        <taxon>Bacillati</taxon>
        <taxon>Actinomycetota</taxon>
        <taxon>Actinomycetes</taxon>
        <taxon>Kitasatosporales</taxon>
        <taxon>Streptomycetaceae</taxon>
        <taxon>Actinacidiphila</taxon>
    </lineage>
</organism>
<evidence type="ECO:0000259" key="2">
    <source>
        <dbReference type="Pfam" id="PF13581"/>
    </source>
</evidence>
<proteinExistence type="predicted"/>
<name>A0A1I2JBM4_9ACTN</name>
<dbReference type="PANTHER" id="PTHR35526">
    <property type="entry name" value="ANTI-SIGMA-F FACTOR RSBW-RELATED"/>
    <property type="match status" value="1"/>
</dbReference>
<dbReference type="InterPro" id="IPR003594">
    <property type="entry name" value="HATPase_dom"/>
</dbReference>
<dbReference type="CDD" id="cd16936">
    <property type="entry name" value="HATPase_RsbW-like"/>
    <property type="match status" value="1"/>
</dbReference>
<keyword evidence="4" id="KW-1185">Reference proteome</keyword>
<accession>A0A1I2JBM4</accession>
<gene>
    <name evidence="3" type="ORF">SAMN05216251_11714</name>
</gene>
<dbReference type="Pfam" id="PF13581">
    <property type="entry name" value="HATPase_c_2"/>
    <property type="match status" value="1"/>
</dbReference>
<dbReference type="RefSeq" id="WP_093715938.1">
    <property type="nucleotide sequence ID" value="NZ_FONG01000017.1"/>
</dbReference>
<dbReference type="STRING" id="380248.SAMN05216251_11714"/>
<evidence type="ECO:0000313" key="3">
    <source>
        <dbReference type="EMBL" id="SFF51380.1"/>
    </source>
</evidence>
<dbReference type="SUPFAM" id="SSF55874">
    <property type="entry name" value="ATPase domain of HSP90 chaperone/DNA topoisomerase II/histidine kinase"/>
    <property type="match status" value="1"/>
</dbReference>
<evidence type="ECO:0000256" key="1">
    <source>
        <dbReference type="ARBA" id="ARBA00022527"/>
    </source>
</evidence>
<dbReference type="GO" id="GO:0004674">
    <property type="term" value="F:protein serine/threonine kinase activity"/>
    <property type="evidence" value="ECO:0007669"/>
    <property type="project" value="UniProtKB-KW"/>
</dbReference>
<protein>
    <submittedName>
        <fullName evidence="3">Anti-sigma regulatory factor (Ser/Thr protein kinase)</fullName>
    </submittedName>
</protein>
<keyword evidence="3" id="KW-0418">Kinase</keyword>
<dbReference type="EMBL" id="FONG01000017">
    <property type="protein sequence ID" value="SFF51380.1"/>
    <property type="molecule type" value="Genomic_DNA"/>
</dbReference>
<reference evidence="3 4" key="1">
    <citation type="submission" date="2016-10" db="EMBL/GenBank/DDBJ databases">
        <authorList>
            <person name="de Groot N.N."/>
        </authorList>
    </citation>
    <scope>NUCLEOTIDE SEQUENCE [LARGE SCALE GENOMIC DNA]</scope>
    <source>
        <strain evidence="3 4">CGMCC 4.3510</strain>
    </source>
</reference>
<dbReference type="PANTHER" id="PTHR35526:SF3">
    <property type="entry name" value="ANTI-SIGMA-F FACTOR RSBW"/>
    <property type="match status" value="1"/>
</dbReference>
<sequence>MYDCPPIRPSRRCLLPFEADPQVVGELRHLVGLHLATWDAAHLIEAVTLAASELATNVIRHVGAGTPAALVLESREDAIRLEVHDTGGAMPHAGHSRPEDIDGRGLTLVSGVSTGWSAFPTPTGKTVSCEFARSTDQRRHNPYAVRGAEAVERYVLRRTTPDTASSAALHAADSLTVDLIADLLHWLAANGRDPDTVLDHAQMRFEAETQGEPDPTNDPLG</sequence>
<dbReference type="Gene3D" id="3.30.565.10">
    <property type="entry name" value="Histidine kinase-like ATPase, C-terminal domain"/>
    <property type="match status" value="1"/>
</dbReference>
<keyword evidence="1" id="KW-0723">Serine/threonine-protein kinase</keyword>
<dbReference type="OrthoDB" id="3211521at2"/>